<gene>
    <name evidence="2" type="ORF">G5I_11829</name>
</gene>
<name>F4X0P6_ACREC</name>
<feature type="region of interest" description="Disordered" evidence="1">
    <location>
        <begin position="62"/>
        <end position="85"/>
    </location>
</feature>
<protein>
    <submittedName>
        <fullName evidence="2">Uncharacterized protein</fullName>
    </submittedName>
</protein>
<dbReference type="Proteomes" id="UP000007755">
    <property type="component" value="Unassembled WGS sequence"/>
</dbReference>
<proteinExistence type="predicted"/>
<keyword evidence="3" id="KW-1185">Reference proteome</keyword>
<dbReference type="InParanoid" id="F4X0P6"/>
<evidence type="ECO:0000256" key="1">
    <source>
        <dbReference type="SAM" id="MobiDB-lite"/>
    </source>
</evidence>
<dbReference type="EMBL" id="GL888498">
    <property type="protein sequence ID" value="EGI60038.1"/>
    <property type="molecule type" value="Genomic_DNA"/>
</dbReference>
<sequence length="158" mass="17960">MQQYQVTLYMDERASHASLRVKSLELITFPRIEVVSLVFGTVASRRQGNGIARFRRGEPGKVWQGRPGLGREREGKGGGNLMTPHPGVARTLYLAKKDLITRPRDRAWVDQFDFKKGPPSRSANPRSSIHPTASYVVFRRVLKEEDEVEWRRTRGGGE</sequence>
<organism evidence="3">
    <name type="scientific">Acromyrmex echinatior</name>
    <name type="common">Panamanian leafcutter ant</name>
    <name type="synonym">Acromyrmex octospinosus echinatior</name>
    <dbReference type="NCBI Taxonomy" id="103372"/>
    <lineage>
        <taxon>Eukaryota</taxon>
        <taxon>Metazoa</taxon>
        <taxon>Ecdysozoa</taxon>
        <taxon>Arthropoda</taxon>
        <taxon>Hexapoda</taxon>
        <taxon>Insecta</taxon>
        <taxon>Pterygota</taxon>
        <taxon>Neoptera</taxon>
        <taxon>Endopterygota</taxon>
        <taxon>Hymenoptera</taxon>
        <taxon>Apocrita</taxon>
        <taxon>Aculeata</taxon>
        <taxon>Formicoidea</taxon>
        <taxon>Formicidae</taxon>
        <taxon>Myrmicinae</taxon>
        <taxon>Acromyrmex</taxon>
    </lineage>
</organism>
<evidence type="ECO:0000313" key="2">
    <source>
        <dbReference type="EMBL" id="EGI60038.1"/>
    </source>
</evidence>
<accession>F4X0P6</accession>
<reference evidence="2" key="1">
    <citation type="submission" date="2011-02" db="EMBL/GenBank/DDBJ databases">
        <title>The genome of the leaf-cutting ant Acromyrmex echinatior suggests key adaptations to social evolution and fungus farming.</title>
        <authorList>
            <person name="Nygaard S."/>
            <person name="Zhang G."/>
        </authorList>
    </citation>
    <scope>NUCLEOTIDE SEQUENCE</scope>
</reference>
<evidence type="ECO:0000313" key="3">
    <source>
        <dbReference type="Proteomes" id="UP000007755"/>
    </source>
</evidence>
<dbReference type="AlphaFoldDB" id="F4X0P6"/>